<keyword evidence="3" id="KW-0808">Transferase</keyword>
<keyword evidence="2" id="KW-0328">Glycosyltransferase</keyword>
<dbReference type="SUPFAM" id="SSF53756">
    <property type="entry name" value="UDP-Glycosyltransferase/glycogen phosphorylase"/>
    <property type="match status" value="2"/>
</dbReference>
<feature type="transmembrane region" description="Helical" evidence="4">
    <location>
        <begin position="426"/>
        <end position="452"/>
    </location>
</feature>
<organism evidence="5 6">
    <name type="scientific">Pocillopora meandrina</name>
    <dbReference type="NCBI Taxonomy" id="46732"/>
    <lineage>
        <taxon>Eukaryota</taxon>
        <taxon>Metazoa</taxon>
        <taxon>Cnidaria</taxon>
        <taxon>Anthozoa</taxon>
        <taxon>Hexacorallia</taxon>
        <taxon>Scleractinia</taxon>
        <taxon>Astrocoeniina</taxon>
        <taxon>Pocilloporidae</taxon>
        <taxon>Pocillopora</taxon>
    </lineage>
</organism>
<keyword evidence="4" id="KW-0472">Membrane</keyword>
<evidence type="ECO:0000256" key="4">
    <source>
        <dbReference type="SAM" id="Phobius"/>
    </source>
</evidence>
<evidence type="ECO:0000256" key="1">
    <source>
        <dbReference type="ARBA" id="ARBA00009995"/>
    </source>
</evidence>
<evidence type="ECO:0008006" key="7">
    <source>
        <dbReference type="Google" id="ProtNLM"/>
    </source>
</evidence>
<keyword evidence="4" id="KW-1133">Transmembrane helix</keyword>
<accession>A0AAU9VR60</accession>
<evidence type="ECO:0000256" key="2">
    <source>
        <dbReference type="ARBA" id="ARBA00022676"/>
    </source>
</evidence>
<gene>
    <name evidence="5" type="ORF">PMEA_00010311</name>
</gene>
<feature type="transmembrane region" description="Helical" evidence="4">
    <location>
        <begin position="902"/>
        <end position="934"/>
    </location>
</feature>
<evidence type="ECO:0000256" key="3">
    <source>
        <dbReference type="ARBA" id="ARBA00022679"/>
    </source>
</evidence>
<dbReference type="GO" id="GO:0008194">
    <property type="term" value="F:UDP-glycosyltransferase activity"/>
    <property type="evidence" value="ECO:0007669"/>
    <property type="project" value="InterPro"/>
</dbReference>
<name>A0AAU9VR60_9CNID</name>
<dbReference type="AlphaFoldDB" id="A0AAU9VR60"/>
<dbReference type="FunFam" id="3.40.50.2000:FF:000021">
    <property type="entry name" value="UDP-glucuronosyltransferase"/>
    <property type="match status" value="2"/>
</dbReference>
<dbReference type="InterPro" id="IPR002213">
    <property type="entry name" value="UDP_glucos_trans"/>
</dbReference>
<dbReference type="PANTHER" id="PTHR48043:SF145">
    <property type="entry name" value="FI06409P-RELATED"/>
    <property type="match status" value="1"/>
</dbReference>
<dbReference type="PANTHER" id="PTHR48043">
    <property type="entry name" value="EG:EG0003.4 PROTEIN-RELATED"/>
    <property type="match status" value="1"/>
</dbReference>
<evidence type="ECO:0000313" key="6">
    <source>
        <dbReference type="Proteomes" id="UP001159428"/>
    </source>
</evidence>
<keyword evidence="4" id="KW-0812">Transmembrane</keyword>
<protein>
    <recommendedName>
        <fullName evidence="7">Glucuronosyltransferase</fullName>
    </recommendedName>
</protein>
<dbReference type="InterPro" id="IPR050271">
    <property type="entry name" value="UDP-glycosyltransferase"/>
</dbReference>
<dbReference type="CDD" id="cd03784">
    <property type="entry name" value="GT1_Gtf-like"/>
    <property type="match status" value="2"/>
</dbReference>
<proteinExistence type="inferred from homology"/>
<keyword evidence="6" id="KW-1185">Reference proteome</keyword>
<comment type="caution">
    <text evidence="5">The sequence shown here is derived from an EMBL/GenBank/DDBJ whole genome shotgun (WGS) entry which is preliminary data.</text>
</comment>
<sequence>MFPQVKIYVGATQTYAVNDSLVRVFNDDNFAPAFRSASKSSRTFKSKSPRHTWQMLYMFQSIHCDDLLSNTDVMEEISHADLVVGEFIYLCSSLVADKFSLPLVLISAATLDTPTAFAFGLPAPPSYIPQIGVSLSDKLTFTERAWSLLQWIILYGSYIYDMCPPYEKIKAKYAITPSKSIQETLGRVDLIIGQMDFFIEHPRPLYPNTRVVGPFLASPAKSLPSEIDQFFQKAGDEGVILVSFGTVVEAISDSLLKIMAETFSKLPQKIIWKLKPNEISKITVSDNIKLLPWLPQNDILGHPKTRLFIAHAGLNGMLESTYHGVPMICSPFFGDQPHNALAAKRAGFAEVVDLDTTSTEEFFNLIQKVLTDPSYREKAKRISKSVQLLPRSPVKEAADWVEYTQAQGGLQYLRPRGLDLPLYKLFLLDVLAVVLLVSVVVLFVIIIISLAANIVTIPMFGKSHYMFVSRLGQELAERGHQVKIYVGATQTYAVNNSLVRVFNDDNFAPVLRSASTSSPTFKSLSPRQEWQMLLMFQSVYCDDLFSNTDVMEEISHADIIVGEFIYLCSTLIADKFSLPLVLISAATLDIPSAFAFGLPAPPSYIPQYGVSLSDKLTFSERAWSLLQWIILYGSYIYDTCPPYEKIKAKYAITPSKSIQETLGRVDLIIAQMNFLIDHSRPLYPNTRVVGPFLASPAKSLPDEIDQFFQKAGDEGVILVSFGTVVGALSDSSLKIMAETFSKLPQKIIWKLKPNDISKITVSDNIKLLPWLPQNDILGHPKTRLFIAHAGINGMLESTYHGVPMICSPFFGDQPHNAQTAKRAGFAEVVDLEATSTEEFVNLIKKVLTDPSYREKAKRISKSVQLLPRSPVKEAADWVEYTQAQGDLQYLRPRGLDLPLYKLFLLDVLAVVLLVSVVVLFVIIIMFTSVIRCLLGSSRKEKAN</sequence>
<dbReference type="Proteomes" id="UP001159428">
    <property type="component" value="Unassembled WGS sequence"/>
</dbReference>
<dbReference type="EMBL" id="CALNXJ010000002">
    <property type="protein sequence ID" value="CAH3033814.1"/>
    <property type="molecule type" value="Genomic_DNA"/>
</dbReference>
<evidence type="ECO:0000313" key="5">
    <source>
        <dbReference type="EMBL" id="CAH3033814.1"/>
    </source>
</evidence>
<reference evidence="5 6" key="1">
    <citation type="submission" date="2022-05" db="EMBL/GenBank/DDBJ databases">
        <authorList>
            <consortium name="Genoscope - CEA"/>
            <person name="William W."/>
        </authorList>
    </citation>
    <scope>NUCLEOTIDE SEQUENCE [LARGE SCALE GENOMIC DNA]</scope>
</reference>
<dbReference type="Gene3D" id="3.40.50.2000">
    <property type="entry name" value="Glycogen Phosphorylase B"/>
    <property type="match status" value="3"/>
</dbReference>
<comment type="similarity">
    <text evidence="1">Belongs to the UDP-glycosyltransferase family.</text>
</comment>
<dbReference type="Pfam" id="PF00201">
    <property type="entry name" value="UDPGT"/>
    <property type="match status" value="2"/>
</dbReference>